<feature type="transmembrane region" description="Helical" evidence="12">
    <location>
        <begin position="269"/>
        <end position="293"/>
    </location>
</feature>
<keyword evidence="9 12" id="KW-0406">Ion transport</keyword>
<comment type="function">
    <text evidence="12">Structural component of the gap junctions.</text>
</comment>
<accession>A0ABM1BEI4</accession>
<dbReference type="PRINTS" id="PR01262">
    <property type="entry name" value="INNEXIN"/>
</dbReference>
<dbReference type="PANTHER" id="PTHR11893:SF41">
    <property type="entry name" value="INNEXIN INX2"/>
    <property type="match status" value="1"/>
</dbReference>
<evidence type="ECO:0000256" key="5">
    <source>
        <dbReference type="ARBA" id="ARBA00022692"/>
    </source>
</evidence>
<keyword evidence="8 12" id="KW-1133">Transmembrane helix</keyword>
<dbReference type="Pfam" id="PF00876">
    <property type="entry name" value="Innexin"/>
    <property type="match status" value="1"/>
</dbReference>
<dbReference type="GeneID" id="106464756"/>
<keyword evidence="13" id="KW-1185">Reference proteome</keyword>
<keyword evidence="5 12" id="KW-0812">Transmembrane</keyword>
<keyword evidence="3 12" id="KW-0813">Transport</keyword>
<dbReference type="PANTHER" id="PTHR11893">
    <property type="entry name" value="INNEXIN"/>
    <property type="match status" value="1"/>
</dbReference>
<evidence type="ECO:0000256" key="12">
    <source>
        <dbReference type="RuleBase" id="RU010713"/>
    </source>
</evidence>
<reference evidence="14" key="1">
    <citation type="submission" date="2025-08" db="UniProtKB">
        <authorList>
            <consortium name="RefSeq"/>
        </authorList>
    </citation>
    <scope>IDENTIFICATION</scope>
    <source>
        <tissue evidence="14">Muscle</tissue>
    </source>
</reference>
<evidence type="ECO:0000256" key="8">
    <source>
        <dbReference type="ARBA" id="ARBA00022989"/>
    </source>
</evidence>
<comment type="subcellular location">
    <subcellularLocation>
        <location evidence="1">Cell junction</location>
        <location evidence="1">Gap junction</location>
    </subcellularLocation>
    <subcellularLocation>
        <location evidence="2 12">Cell membrane</location>
        <topology evidence="2 12">Multi-pass membrane protein</topology>
    </subcellularLocation>
</comment>
<dbReference type="InterPro" id="IPR000990">
    <property type="entry name" value="Innexin"/>
</dbReference>
<evidence type="ECO:0000256" key="11">
    <source>
        <dbReference type="ARBA" id="ARBA00023303"/>
    </source>
</evidence>
<name>A0ABM1BEI4_LIMPO</name>
<evidence type="ECO:0000256" key="7">
    <source>
        <dbReference type="ARBA" id="ARBA00022949"/>
    </source>
</evidence>
<proteinExistence type="inferred from homology"/>
<evidence type="ECO:0000256" key="6">
    <source>
        <dbReference type="ARBA" id="ARBA00022868"/>
    </source>
</evidence>
<dbReference type="RefSeq" id="XP_013780367.1">
    <property type="nucleotide sequence ID" value="XM_013924913.2"/>
</dbReference>
<evidence type="ECO:0000256" key="4">
    <source>
        <dbReference type="ARBA" id="ARBA00022475"/>
    </source>
</evidence>
<feature type="transmembrane region" description="Helical" evidence="12">
    <location>
        <begin position="176"/>
        <end position="199"/>
    </location>
</feature>
<organism evidence="13 14">
    <name type="scientific">Limulus polyphemus</name>
    <name type="common">Atlantic horseshoe crab</name>
    <dbReference type="NCBI Taxonomy" id="6850"/>
    <lineage>
        <taxon>Eukaryota</taxon>
        <taxon>Metazoa</taxon>
        <taxon>Ecdysozoa</taxon>
        <taxon>Arthropoda</taxon>
        <taxon>Chelicerata</taxon>
        <taxon>Merostomata</taxon>
        <taxon>Xiphosura</taxon>
        <taxon>Limulidae</taxon>
        <taxon>Limulus</taxon>
    </lineage>
</organism>
<dbReference type="PROSITE" id="PS51013">
    <property type="entry name" value="PANNEXIN"/>
    <property type="match status" value="1"/>
</dbReference>
<keyword evidence="4" id="KW-1003">Cell membrane</keyword>
<gene>
    <name evidence="14" type="primary">LOC106464756</name>
    <name evidence="12" type="synonym">inx</name>
</gene>
<evidence type="ECO:0000313" key="13">
    <source>
        <dbReference type="Proteomes" id="UP000694941"/>
    </source>
</evidence>
<comment type="similarity">
    <text evidence="12">Belongs to the pannexin family.</text>
</comment>
<protein>
    <recommendedName>
        <fullName evidence="12">Innexin</fullName>
    </recommendedName>
</protein>
<dbReference type="Proteomes" id="UP000694941">
    <property type="component" value="Unplaced"/>
</dbReference>
<keyword evidence="7" id="KW-0965">Cell junction</keyword>
<keyword evidence="10 12" id="KW-0472">Membrane</keyword>
<keyword evidence="6" id="KW-0303">Gap junction</keyword>
<evidence type="ECO:0000256" key="10">
    <source>
        <dbReference type="ARBA" id="ARBA00023136"/>
    </source>
</evidence>
<keyword evidence="11 12" id="KW-0407">Ion channel</keyword>
<evidence type="ECO:0000313" key="14">
    <source>
        <dbReference type="RefSeq" id="XP_013780367.1"/>
    </source>
</evidence>
<sequence length="364" mass="42481">MESVLSFVKSFVKAKKIVIDSFVCRIHHKASVILLLACSILVTAKQYVGDPIDCIGISKNDIPTELLDTYCWIHSTFSVQKGWNKKVGVEVPYPGVDKYTEGDKRIHHTYYQWVCFMLMIQAGFFYIPHWFWKCMEGSRVKNLMLGLDNPILSEDAKNENKKLLVKYFQDNRKNHVLYFTAFIVSEISNFVNVIVQIFLVDKFLQGEFSNYGHKVLQFRDWDWTANYNPMLKVFPRMTKCTFNTYGSSGDIQRYDTLCVLPINIINEKIYVILWFWFLTVAVLTGLSLVYRFCTFFIARLRYKSIILLNRLVDPDDLGLVIENYGIGDLFLLHLLSKNIDEVNFSELIKDLSTEFTENEGRKFL</sequence>
<evidence type="ECO:0000256" key="3">
    <source>
        <dbReference type="ARBA" id="ARBA00022448"/>
    </source>
</evidence>
<evidence type="ECO:0000256" key="2">
    <source>
        <dbReference type="ARBA" id="ARBA00004651"/>
    </source>
</evidence>
<feature type="transmembrane region" description="Helical" evidence="12">
    <location>
        <begin position="110"/>
        <end position="132"/>
    </location>
</feature>
<evidence type="ECO:0000256" key="1">
    <source>
        <dbReference type="ARBA" id="ARBA00004610"/>
    </source>
</evidence>
<evidence type="ECO:0000256" key="9">
    <source>
        <dbReference type="ARBA" id="ARBA00023065"/>
    </source>
</evidence>
<comment type="caution">
    <text evidence="12">Lacks conserved residue(s) required for the propagation of feature annotation.</text>
</comment>